<proteinExistence type="predicted"/>
<evidence type="ECO:0000313" key="2">
    <source>
        <dbReference type="Proteomes" id="UP000184171"/>
    </source>
</evidence>
<gene>
    <name evidence="1" type="ORF">SAMN02745165_00835</name>
</gene>
<keyword evidence="2" id="KW-1185">Reference proteome</keyword>
<dbReference type="Proteomes" id="UP000184171">
    <property type="component" value="Unassembled WGS sequence"/>
</dbReference>
<sequence length="137" mass="16143">MYETDKQQTMTEDMLRQMLEEAGAKTMSRSGRNEHYGSPREYSFEVKAIFPNSLGLQITARQYNYRNPWETTERVNDLVDVALLRNNQYCELPKGYPFYQDKDTEEEVDYQLLLEIIDAVKNINPKLFMLQELTGDL</sequence>
<dbReference type="EMBL" id="FQZT01000002">
    <property type="protein sequence ID" value="SHI77635.1"/>
    <property type="molecule type" value="Genomic_DNA"/>
</dbReference>
<organism evidence="1 2">
    <name type="scientific">Malonomonas rubra DSM 5091</name>
    <dbReference type="NCBI Taxonomy" id="1122189"/>
    <lineage>
        <taxon>Bacteria</taxon>
        <taxon>Pseudomonadati</taxon>
        <taxon>Thermodesulfobacteriota</taxon>
        <taxon>Desulfuromonadia</taxon>
        <taxon>Desulfuromonadales</taxon>
        <taxon>Geopsychrobacteraceae</taxon>
        <taxon>Malonomonas</taxon>
    </lineage>
</organism>
<dbReference type="RefSeq" id="WP_072905900.1">
    <property type="nucleotide sequence ID" value="NZ_FQZT01000002.1"/>
</dbReference>
<accession>A0A1M6DWT5</accession>
<dbReference type="OrthoDB" id="5395762at2"/>
<evidence type="ECO:0000313" key="1">
    <source>
        <dbReference type="EMBL" id="SHI77635.1"/>
    </source>
</evidence>
<protein>
    <submittedName>
        <fullName evidence="1">Uncharacterized protein</fullName>
    </submittedName>
</protein>
<reference evidence="1 2" key="1">
    <citation type="submission" date="2016-11" db="EMBL/GenBank/DDBJ databases">
        <authorList>
            <person name="Jaros S."/>
            <person name="Januszkiewicz K."/>
            <person name="Wedrychowicz H."/>
        </authorList>
    </citation>
    <scope>NUCLEOTIDE SEQUENCE [LARGE SCALE GENOMIC DNA]</scope>
    <source>
        <strain evidence="1 2">DSM 5091</strain>
    </source>
</reference>
<dbReference type="AlphaFoldDB" id="A0A1M6DWT5"/>
<name>A0A1M6DWT5_MALRU</name>
<dbReference type="STRING" id="1122189.SAMN02745165_00835"/>